<evidence type="ECO:0000256" key="1">
    <source>
        <dbReference type="SAM" id="MobiDB-lite"/>
    </source>
</evidence>
<dbReference type="AlphaFoldDB" id="A0A2K3MHJ0"/>
<feature type="non-terminal residue" evidence="2">
    <location>
        <position position="1"/>
    </location>
</feature>
<sequence>SALSALLALVLGCLKLRKKLFRSSAVVNIFELSKMTSSTSSSSSSSPSPSHDVPSSSSSSPGDSDSSV</sequence>
<name>A0A2K3MHJ0_TRIPR</name>
<organism evidence="2 3">
    <name type="scientific">Trifolium pratense</name>
    <name type="common">Red clover</name>
    <dbReference type="NCBI Taxonomy" id="57577"/>
    <lineage>
        <taxon>Eukaryota</taxon>
        <taxon>Viridiplantae</taxon>
        <taxon>Streptophyta</taxon>
        <taxon>Embryophyta</taxon>
        <taxon>Tracheophyta</taxon>
        <taxon>Spermatophyta</taxon>
        <taxon>Magnoliopsida</taxon>
        <taxon>eudicotyledons</taxon>
        <taxon>Gunneridae</taxon>
        <taxon>Pentapetalae</taxon>
        <taxon>rosids</taxon>
        <taxon>fabids</taxon>
        <taxon>Fabales</taxon>
        <taxon>Fabaceae</taxon>
        <taxon>Papilionoideae</taxon>
        <taxon>50 kb inversion clade</taxon>
        <taxon>NPAAA clade</taxon>
        <taxon>Hologalegina</taxon>
        <taxon>IRL clade</taxon>
        <taxon>Trifolieae</taxon>
        <taxon>Trifolium</taxon>
    </lineage>
</organism>
<feature type="compositionally biased region" description="Low complexity" evidence="1">
    <location>
        <begin position="37"/>
        <end position="68"/>
    </location>
</feature>
<accession>A0A2K3MHJ0</accession>
<reference evidence="2 3" key="2">
    <citation type="journal article" date="2017" name="Front. Plant Sci.">
        <title>Gene Classification and Mining of Molecular Markers Useful in Red Clover (Trifolium pratense) Breeding.</title>
        <authorList>
            <person name="Istvanek J."/>
            <person name="Dluhosova J."/>
            <person name="Dluhos P."/>
            <person name="Patkova L."/>
            <person name="Nedelnik J."/>
            <person name="Repkova J."/>
        </authorList>
    </citation>
    <scope>NUCLEOTIDE SEQUENCE [LARGE SCALE GENOMIC DNA]</scope>
    <source>
        <strain evidence="3">cv. Tatra</strain>
        <tissue evidence="2">Young leaves</tissue>
    </source>
</reference>
<dbReference type="EMBL" id="ASHM01062263">
    <property type="protein sequence ID" value="PNX90253.1"/>
    <property type="molecule type" value="Genomic_DNA"/>
</dbReference>
<comment type="caution">
    <text evidence="2">The sequence shown here is derived from an EMBL/GenBank/DDBJ whole genome shotgun (WGS) entry which is preliminary data.</text>
</comment>
<feature type="region of interest" description="Disordered" evidence="1">
    <location>
        <begin position="36"/>
        <end position="68"/>
    </location>
</feature>
<proteinExistence type="predicted"/>
<protein>
    <submittedName>
        <fullName evidence="2">Uncharacterized protein</fullName>
    </submittedName>
</protein>
<evidence type="ECO:0000313" key="3">
    <source>
        <dbReference type="Proteomes" id="UP000236291"/>
    </source>
</evidence>
<reference evidence="2 3" key="1">
    <citation type="journal article" date="2014" name="Am. J. Bot.">
        <title>Genome assembly and annotation for red clover (Trifolium pratense; Fabaceae).</title>
        <authorList>
            <person name="Istvanek J."/>
            <person name="Jaros M."/>
            <person name="Krenek A."/>
            <person name="Repkova J."/>
        </authorList>
    </citation>
    <scope>NUCLEOTIDE SEQUENCE [LARGE SCALE GENOMIC DNA]</scope>
    <source>
        <strain evidence="3">cv. Tatra</strain>
        <tissue evidence="2">Young leaves</tissue>
    </source>
</reference>
<evidence type="ECO:0000313" key="2">
    <source>
        <dbReference type="EMBL" id="PNX90253.1"/>
    </source>
</evidence>
<gene>
    <name evidence="2" type="ORF">L195_g046376</name>
</gene>
<dbReference type="Proteomes" id="UP000236291">
    <property type="component" value="Unassembled WGS sequence"/>
</dbReference>